<keyword evidence="2" id="KW-0012">Acyltransferase</keyword>
<evidence type="ECO:0000313" key="5">
    <source>
        <dbReference type="Proteomes" id="UP000190911"/>
    </source>
</evidence>
<dbReference type="InParanoid" id="A0A1M7HQA6"/>
<dbReference type="PANTHER" id="PTHR43877:SF2">
    <property type="entry name" value="AMINOALKYLPHOSPHONATE N-ACETYLTRANSFERASE-RELATED"/>
    <property type="match status" value="1"/>
</dbReference>
<dbReference type="PANTHER" id="PTHR43877">
    <property type="entry name" value="AMINOALKYLPHOSPHONATE N-ACETYLTRANSFERASE-RELATED-RELATED"/>
    <property type="match status" value="1"/>
</dbReference>
<dbReference type="InterPro" id="IPR050832">
    <property type="entry name" value="Bact_Acetyltransf"/>
</dbReference>
<organism evidence="4 5">
    <name type="scientific">Vreelandella subglaciescola</name>
    <dbReference type="NCBI Taxonomy" id="29571"/>
    <lineage>
        <taxon>Bacteria</taxon>
        <taxon>Pseudomonadati</taxon>
        <taxon>Pseudomonadota</taxon>
        <taxon>Gammaproteobacteria</taxon>
        <taxon>Oceanospirillales</taxon>
        <taxon>Halomonadaceae</taxon>
        <taxon>Vreelandella</taxon>
    </lineage>
</organism>
<dbReference type="Gene3D" id="3.40.630.30">
    <property type="match status" value="1"/>
</dbReference>
<dbReference type="OrthoDB" id="5736859at2"/>
<keyword evidence="5" id="KW-1185">Reference proteome</keyword>
<evidence type="ECO:0000256" key="1">
    <source>
        <dbReference type="ARBA" id="ARBA00022679"/>
    </source>
</evidence>
<keyword evidence="1 4" id="KW-0808">Transferase</keyword>
<dbReference type="InterPro" id="IPR000182">
    <property type="entry name" value="GNAT_dom"/>
</dbReference>
<dbReference type="STRING" id="29571.SAMN05878437_2274"/>
<sequence>MPVTLKHVDQTRWDQDAQVRRDLVRIYLDAPAERMTPPAVEPFIEQHLRAGHRFACALFNARLLGAVALNQASDGTWWLSDLCVRTTTRRRGVGTRLMALVAEQAKAQGRDLRVATASLSLADHMLLARLGYRSEDEGSVVLAAQPVSQNASQKRDTP</sequence>
<evidence type="ECO:0000259" key="3">
    <source>
        <dbReference type="PROSITE" id="PS51186"/>
    </source>
</evidence>
<protein>
    <submittedName>
        <fullName evidence="4">Acetyltransferase (GNAT) domain-containing protein</fullName>
    </submittedName>
</protein>
<dbReference type="CDD" id="cd04301">
    <property type="entry name" value="NAT_SF"/>
    <property type="match status" value="1"/>
</dbReference>
<dbReference type="Pfam" id="PF12568">
    <property type="entry name" value="PanZ"/>
    <property type="match status" value="1"/>
</dbReference>
<dbReference type="GO" id="GO:0016747">
    <property type="term" value="F:acyltransferase activity, transferring groups other than amino-acyl groups"/>
    <property type="evidence" value="ECO:0007669"/>
    <property type="project" value="InterPro"/>
</dbReference>
<evidence type="ECO:0000256" key="2">
    <source>
        <dbReference type="ARBA" id="ARBA00023315"/>
    </source>
</evidence>
<dbReference type="EMBL" id="LT670847">
    <property type="protein sequence ID" value="SHM30599.1"/>
    <property type="molecule type" value="Genomic_DNA"/>
</dbReference>
<dbReference type="InterPro" id="IPR016181">
    <property type="entry name" value="Acyl_CoA_acyltransferase"/>
</dbReference>
<name>A0A1M7HQA6_9GAMM</name>
<feature type="domain" description="N-acetyltransferase" evidence="3">
    <location>
        <begin position="3"/>
        <end position="148"/>
    </location>
</feature>
<dbReference type="PROSITE" id="PS51186">
    <property type="entry name" value="GNAT"/>
    <property type="match status" value="1"/>
</dbReference>
<dbReference type="InterPro" id="IPR040448">
    <property type="entry name" value="PanZ_GNAT"/>
</dbReference>
<proteinExistence type="predicted"/>
<reference evidence="4 5" key="1">
    <citation type="submission" date="2016-11" db="EMBL/GenBank/DDBJ databases">
        <authorList>
            <person name="Jaros S."/>
            <person name="Januszkiewicz K."/>
            <person name="Wedrychowicz H."/>
        </authorList>
    </citation>
    <scope>NUCLEOTIDE SEQUENCE [LARGE SCALE GENOMIC DNA]</scope>
    <source>
        <strain evidence="4 5">ACAM 12</strain>
    </source>
</reference>
<dbReference type="SUPFAM" id="SSF55729">
    <property type="entry name" value="Acyl-CoA N-acyltransferases (Nat)"/>
    <property type="match status" value="1"/>
</dbReference>
<dbReference type="AlphaFoldDB" id="A0A1M7HQA6"/>
<gene>
    <name evidence="4" type="ORF">SAMN05878437_2274</name>
</gene>
<dbReference type="Proteomes" id="UP000190911">
    <property type="component" value="Chromosome I"/>
</dbReference>
<evidence type="ECO:0000313" key="4">
    <source>
        <dbReference type="EMBL" id="SHM30599.1"/>
    </source>
</evidence>
<accession>A0A1M7HQA6</accession>
<dbReference type="RefSeq" id="WP_079553726.1">
    <property type="nucleotide sequence ID" value="NZ_LT670847.1"/>
</dbReference>